<evidence type="ECO:0000313" key="2">
    <source>
        <dbReference type="Proteomes" id="UP001172680"/>
    </source>
</evidence>
<organism evidence="1 2">
    <name type="scientific">Coniosporium tulheliwenetii</name>
    <dbReference type="NCBI Taxonomy" id="3383036"/>
    <lineage>
        <taxon>Eukaryota</taxon>
        <taxon>Fungi</taxon>
        <taxon>Dikarya</taxon>
        <taxon>Ascomycota</taxon>
        <taxon>Pezizomycotina</taxon>
        <taxon>Dothideomycetes</taxon>
        <taxon>Dothideomycetes incertae sedis</taxon>
        <taxon>Coniosporium</taxon>
    </lineage>
</organism>
<name>A0ACC2YHF0_9PEZI</name>
<reference evidence="1" key="1">
    <citation type="submission" date="2022-10" db="EMBL/GenBank/DDBJ databases">
        <title>Culturing micro-colonial fungi from biological soil crusts in the Mojave desert and describing Neophaeococcomyces mojavensis, and introducing the new genera and species Taxawa tesnikishii.</title>
        <authorList>
            <person name="Kurbessoian T."/>
            <person name="Stajich J.E."/>
        </authorList>
    </citation>
    <scope>NUCLEOTIDE SEQUENCE</scope>
    <source>
        <strain evidence="1">JES_115</strain>
    </source>
</reference>
<sequence length="283" mass="32289">MDASRDSQWAAAPNLAPPYTSASTQSRHPSLLEEAEASVRRPSTPDIAEPSSRRRSMLDIEEPSQPPKKRTPSPDPGPYSSLPPPPDYTAFNTANINFRIQGTFITAALTSGEARYQLSTTLDHDMRELRIRRLTPSESRRLVTDPSTPLRFEKDRTLYALYKDLFNSAVRVIGPEGEIRIDYYFKRWRVYYVTKDKKKDMLYKVRRGQKGLEWEDEAGKVVATETADGAVFWPPLLRLNADMDEKIRDLLVACWVGRMWYWTPAAATTAQEVSSRERIESGE</sequence>
<accession>A0ACC2YHF0</accession>
<keyword evidence="2" id="KW-1185">Reference proteome</keyword>
<protein>
    <submittedName>
        <fullName evidence="1">Uncharacterized protein</fullName>
    </submittedName>
</protein>
<proteinExistence type="predicted"/>
<dbReference type="EMBL" id="JAPDRP010000030">
    <property type="protein sequence ID" value="KAJ9634778.1"/>
    <property type="molecule type" value="Genomic_DNA"/>
</dbReference>
<dbReference type="Proteomes" id="UP001172680">
    <property type="component" value="Unassembled WGS sequence"/>
</dbReference>
<comment type="caution">
    <text evidence="1">The sequence shown here is derived from an EMBL/GenBank/DDBJ whole genome shotgun (WGS) entry which is preliminary data.</text>
</comment>
<evidence type="ECO:0000313" key="1">
    <source>
        <dbReference type="EMBL" id="KAJ9634778.1"/>
    </source>
</evidence>
<gene>
    <name evidence="1" type="ORF">H2199_008827</name>
</gene>